<sequence>MADGIFGTDEGMPIVYDDELPVVRRFRLMRQLEIPRFEPNSAVDALEDAHHYFRMKAAQVLESEAAVGLLAELRTQRCCSGDALDRFGDRERALALAMLTAAGFCDVVADAVSITVPGEVFLSWIESGGGEGHGQAAGDSA</sequence>
<comment type="caution">
    <text evidence="1">The sequence shown here is derived from an EMBL/GenBank/DDBJ whole genome shotgun (WGS) entry which is preliminary data.</text>
</comment>
<protein>
    <submittedName>
        <fullName evidence="1">Uncharacterized protein</fullName>
    </submittedName>
</protein>
<organism evidence="1 2">
    <name type="scientific">Candidatus Sungbacteria bacterium RIFCSPLOWO2_01_FULL_60_25</name>
    <dbReference type="NCBI Taxonomy" id="1802281"/>
    <lineage>
        <taxon>Bacteria</taxon>
        <taxon>Candidatus Sungiibacteriota</taxon>
    </lineage>
</organism>
<evidence type="ECO:0000313" key="2">
    <source>
        <dbReference type="Proteomes" id="UP000178977"/>
    </source>
</evidence>
<proteinExistence type="predicted"/>
<dbReference type="Proteomes" id="UP000178977">
    <property type="component" value="Unassembled WGS sequence"/>
</dbReference>
<dbReference type="AlphaFoldDB" id="A0A1G2LDK3"/>
<gene>
    <name evidence="1" type="ORF">A3A44_01340</name>
</gene>
<name>A0A1G2LDK3_9BACT</name>
<reference evidence="1 2" key="1">
    <citation type="journal article" date="2016" name="Nat. Commun.">
        <title>Thousands of microbial genomes shed light on interconnected biogeochemical processes in an aquifer system.</title>
        <authorList>
            <person name="Anantharaman K."/>
            <person name="Brown C.T."/>
            <person name="Hug L.A."/>
            <person name="Sharon I."/>
            <person name="Castelle C.J."/>
            <person name="Probst A.J."/>
            <person name="Thomas B.C."/>
            <person name="Singh A."/>
            <person name="Wilkins M.J."/>
            <person name="Karaoz U."/>
            <person name="Brodie E.L."/>
            <person name="Williams K.H."/>
            <person name="Hubbard S.S."/>
            <person name="Banfield J.F."/>
        </authorList>
    </citation>
    <scope>NUCLEOTIDE SEQUENCE [LARGE SCALE GENOMIC DNA]</scope>
</reference>
<accession>A0A1G2LDK3</accession>
<evidence type="ECO:0000313" key="1">
    <source>
        <dbReference type="EMBL" id="OHA09708.1"/>
    </source>
</evidence>
<dbReference type="EMBL" id="MHQT01000015">
    <property type="protein sequence ID" value="OHA09708.1"/>
    <property type="molecule type" value="Genomic_DNA"/>
</dbReference>